<dbReference type="EMBL" id="BPLR01020652">
    <property type="protein sequence ID" value="GIX81086.1"/>
    <property type="molecule type" value="Genomic_DNA"/>
</dbReference>
<feature type="compositionally biased region" description="Basic and acidic residues" evidence="1">
    <location>
        <begin position="179"/>
        <end position="194"/>
    </location>
</feature>
<reference evidence="2 3" key="1">
    <citation type="submission" date="2021-06" db="EMBL/GenBank/DDBJ databases">
        <title>Caerostris extrusa draft genome.</title>
        <authorList>
            <person name="Kono N."/>
            <person name="Arakawa K."/>
        </authorList>
    </citation>
    <scope>NUCLEOTIDE SEQUENCE [LARGE SCALE GENOMIC DNA]</scope>
</reference>
<proteinExistence type="predicted"/>
<feature type="compositionally biased region" description="Basic residues" evidence="1">
    <location>
        <begin position="145"/>
        <end position="161"/>
    </location>
</feature>
<organism evidence="2 3">
    <name type="scientific">Caerostris extrusa</name>
    <name type="common">Bark spider</name>
    <name type="synonym">Caerostris bankana</name>
    <dbReference type="NCBI Taxonomy" id="172846"/>
    <lineage>
        <taxon>Eukaryota</taxon>
        <taxon>Metazoa</taxon>
        <taxon>Ecdysozoa</taxon>
        <taxon>Arthropoda</taxon>
        <taxon>Chelicerata</taxon>
        <taxon>Arachnida</taxon>
        <taxon>Araneae</taxon>
        <taxon>Araneomorphae</taxon>
        <taxon>Entelegynae</taxon>
        <taxon>Araneoidea</taxon>
        <taxon>Araneidae</taxon>
        <taxon>Caerostris</taxon>
    </lineage>
</organism>
<evidence type="ECO:0000313" key="3">
    <source>
        <dbReference type="Proteomes" id="UP001054945"/>
    </source>
</evidence>
<feature type="compositionally biased region" description="Basic and acidic residues" evidence="1">
    <location>
        <begin position="127"/>
        <end position="144"/>
    </location>
</feature>
<comment type="caution">
    <text evidence="2">The sequence shown here is derived from an EMBL/GenBank/DDBJ whole genome shotgun (WGS) entry which is preliminary data.</text>
</comment>
<evidence type="ECO:0000313" key="2">
    <source>
        <dbReference type="EMBL" id="GIX81086.1"/>
    </source>
</evidence>
<sequence length="216" mass="25742">MLDFNRRVFNRRFQSKSSRVPIDQKLILHPLCSRSKPLFQLLKAYPDWIFNVDGNVVAREMESGLKNEMPQKTSEEELLELAKKELLRDIKCASLRAEQYGAHSWAKPQHYAPSKRFLKHMLISASKDNDRREQQTLESRERAIKHINSPHKHSKDVRKRNRDNYIENETKNSKKHKNYHGENKESFLNNEKKSFSKNRKKDKGEKYSVKRKHSER</sequence>
<feature type="region of interest" description="Disordered" evidence="1">
    <location>
        <begin position="125"/>
        <end position="216"/>
    </location>
</feature>
<keyword evidence="3" id="KW-1185">Reference proteome</keyword>
<dbReference type="AlphaFoldDB" id="A0AAV4NBQ6"/>
<feature type="compositionally biased region" description="Basic and acidic residues" evidence="1">
    <location>
        <begin position="162"/>
        <end position="172"/>
    </location>
</feature>
<gene>
    <name evidence="2" type="primary">AVEN_85357_1</name>
    <name evidence="2" type="ORF">CEXT_564001</name>
</gene>
<name>A0AAV4NBQ6_CAEEX</name>
<dbReference type="Proteomes" id="UP001054945">
    <property type="component" value="Unassembled WGS sequence"/>
</dbReference>
<evidence type="ECO:0000256" key="1">
    <source>
        <dbReference type="SAM" id="MobiDB-lite"/>
    </source>
</evidence>
<protein>
    <submittedName>
        <fullName evidence="2">Uncharacterized protein</fullName>
    </submittedName>
</protein>
<feature type="compositionally biased region" description="Basic and acidic residues" evidence="1">
    <location>
        <begin position="202"/>
        <end position="216"/>
    </location>
</feature>
<accession>A0AAV4NBQ6</accession>